<organism evidence="1 2">
    <name type="scientific">Pseudovibrio japonicus</name>
    <dbReference type="NCBI Taxonomy" id="366534"/>
    <lineage>
        <taxon>Bacteria</taxon>
        <taxon>Pseudomonadati</taxon>
        <taxon>Pseudomonadota</taxon>
        <taxon>Alphaproteobacteria</taxon>
        <taxon>Hyphomicrobiales</taxon>
        <taxon>Stappiaceae</taxon>
        <taxon>Pseudovibrio</taxon>
    </lineage>
</organism>
<reference evidence="2" key="1">
    <citation type="journal article" date="2019" name="Int. J. Syst. Evol. Microbiol.">
        <title>The Global Catalogue of Microorganisms (GCM) 10K type strain sequencing project: providing services to taxonomists for standard genome sequencing and annotation.</title>
        <authorList>
            <consortium name="The Broad Institute Genomics Platform"/>
            <consortium name="The Broad Institute Genome Sequencing Center for Infectious Disease"/>
            <person name="Wu L."/>
            <person name="Ma J."/>
        </authorList>
    </citation>
    <scope>NUCLEOTIDE SEQUENCE [LARGE SCALE GENOMIC DNA]</scope>
    <source>
        <strain evidence="2">KCTC 12861</strain>
    </source>
</reference>
<protein>
    <submittedName>
        <fullName evidence="1">Uncharacterized protein</fullName>
    </submittedName>
</protein>
<dbReference type="Proteomes" id="UP000637980">
    <property type="component" value="Unassembled WGS sequence"/>
</dbReference>
<comment type="caution">
    <text evidence="1">The sequence shown here is derived from an EMBL/GenBank/DDBJ whole genome shotgun (WGS) entry which is preliminary data.</text>
</comment>
<dbReference type="EMBL" id="BMXE01000005">
    <property type="protein sequence ID" value="GHB39119.1"/>
    <property type="molecule type" value="Genomic_DNA"/>
</dbReference>
<evidence type="ECO:0000313" key="2">
    <source>
        <dbReference type="Proteomes" id="UP000637980"/>
    </source>
</evidence>
<sequence>MAQADVTGQLENGRETFTGQVVGGDLTLRGSSGRTCQGSVDNLYYAILVSCSDGTSGSISMQFVTARDQGAIATGTIGDQNVNLSVGPFSCPNADGIVTGCTLAVADRYGNRTVNIIGG</sequence>
<gene>
    <name evidence="1" type="ORF">GCM10007094_30740</name>
</gene>
<accession>A0ABQ3EKI8</accession>
<keyword evidence="2" id="KW-1185">Reference proteome</keyword>
<evidence type="ECO:0000313" key="1">
    <source>
        <dbReference type="EMBL" id="GHB39119.1"/>
    </source>
</evidence>
<name>A0ABQ3EKI8_9HYPH</name>
<proteinExistence type="predicted"/>